<feature type="domain" description="Carrier" evidence="1">
    <location>
        <begin position="1"/>
        <end position="73"/>
    </location>
</feature>
<organism evidence="2 3">
    <name type="scientific">Hungatella hathewayi</name>
    <dbReference type="NCBI Taxonomy" id="154046"/>
    <lineage>
        <taxon>Bacteria</taxon>
        <taxon>Bacillati</taxon>
        <taxon>Bacillota</taxon>
        <taxon>Clostridia</taxon>
        <taxon>Lachnospirales</taxon>
        <taxon>Lachnospiraceae</taxon>
        <taxon>Hungatella</taxon>
    </lineage>
</organism>
<evidence type="ECO:0000259" key="1">
    <source>
        <dbReference type="PROSITE" id="PS50075"/>
    </source>
</evidence>
<dbReference type="InterPro" id="IPR009081">
    <property type="entry name" value="PP-bd_ACP"/>
</dbReference>
<gene>
    <name evidence="2" type="ORF">DWX41_02405</name>
</gene>
<evidence type="ECO:0000313" key="2">
    <source>
        <dbReference type="EMBL" id="RGC35061.1"/>
    </source>
</evidence>
<protein>
    <submittedName>
        <fullName evidence="2">Acyl carrier protein</fullName>
    </submittedName>
</protein>
<dbReference type="PROSITE" id="PS50075">
    <property type="entry name" value="CARRIER"/>
    <property type="match status" value="1"/>
</dbReference>
<comment type="caution">
    <text evidence="2">The sequence shown here is derived from an EMBL/GenBank/DDBJ whole genome shotgun (WGS) entry which is preliminary data.</text>
</comment>
<accession>A0A3E2X1A7</accession>
<sequence>MEALMNILMEIDESIDWKKENSLIDDRLLDSFGVISLISELEEVFAIEIEAEEIVPENLNSADAIWKMVQRLKGN</sequence>
<name>A0A3E2X1A7_9FIRM</name>
<dbReference type="SUPFAM" id="SSF47336">
    <property type="entry name" value="ACP-like"/>
    <property type="match status" value="1"/>
</dbReference>
<reference evidence="2 3" key="1">
    <citation type="submission" date="2018-08" db="EMBL/GenBank/DDBJ databases">
        <title>A genome reference for cultivated species of the human gut microbiota.</title>
        <authorList>
            <person name="Zou Y."/>
            <person name="Xue W."/>
            <person name="Luo G."/>
        </authorList>
    </citation>
    <scope>NUCLEOTIDE SEQUENCE [LARGE SCALE GENOMIC DNA]</scope>
    <source>
        <strain evidence="2 3">AF19-21</strain>
    </source>
</reference>
<dbReference type="AlphaFoldDB" id="A0A3E2X1A7"/>
<proteinExistence type="predicted"/>
<evidence type="ECO:0000313" key="3">
    <source>
        <dbReference type="Proteomes" id="UP000261111"/>
    </source>
</evidence>
<dbReference type="Gene3D" id="1.10.1200.10">
    <property type="entry name" value="ACP-like"/>
    <property type="match status" value="1"/>
</dbReference>
<dbReference type="EMBL" id="QVIA01000002">
    <property type="protein sequence ID" value="RGC35061.1"/>
    <property type="molecule type" value="Genomic_DNA"/>
</dbReference>
<dbReference type="Proteomes" id="UP000261111">
    <property type="component" value="Unassembled WGS sequence"/>
</dbReference>
<dbReference type="InterPro" id="IPR036736">
    <property type="entry name" value="ACP-like_sf"/>
</dbReference>
<dbReference type="RefSeq" id="WP_025656034.1">
    <property type="nucleotide sequence ID" value="NZ_QVIA01000002.1"/>
</dbReference>